<feature type="compositionally biased region" description="Polar residues" evidence="1">
    <location>
        <begin position="13"/>
        <end position="24"/>
    </location>
</feature>
<organism evidence="2 3">
    <name type="scientific">Portunus trituberculatus</name>
    <name type="common">Swimming crab</name>
    <name type="synonym">Neptunus trituberculatus</name>
    <dbReference type="NCBI Taxonomy" id="210409"/>
    <lineage>
        <taxon>Eukaryota</taxon>
        <taxon>Metazoa</taxon>
        <taxon>Ecdysozoa</taxon>
        <taxon>Arthropoda</taxon>
        <taxon>Crustacea</taxon>
        <taxon>Multicrustacea</taxon>
        <taxon>Malacostraca</taxon>
        <taxon>Eumalacostraca</taxon>
        <taxon>Eucarida</taxon>
        <taxon>Decapoda</taxon>
        <taxon>Pleocyemata</taxon>
        <taxon>Brachyura</taxon>
        <taxon>Eubrachyura</taxon>
        <taxon>Portunoidea</taxon>
        <taxon>Portunidae</taxon>
        <taxon>Portuninae</taxon>
        <taxon>Portunus</taxon>
    </lineage>
</organism>
<proteinExistence type="predicted"/>
<sequence>MPRTDTDAVMTTITHGAPHTNDTSILAHDTPDNTHFPPLRYEDHVTRYPGTAFRNPDYIATVAALQRAPRRGTSHT</sequence>
<dbReference type="EMBL" id="VSRR010017680">
    <property type="protein sequence ID" value="MPC60583.1"/>
    <property type="molecule type" value="Genomic_DNA"/>
</dbReference>
<evidence type="ECO:0000313" key="2">
    <source>
        <dbReference type="EMBL" id="MPC60583.1"/>
    </source>
</evidence>
<evidence type="ECO:0000256" key="1">
    <source>
        <dbReference type="SAM" id="MobiDB-lite"/>
    </source>
</evidence>
<feature type="region of interest" description="Disordered" evidence="1">
    <location>
        <begin position="13"/>
        <end position="38"/>
    </location>
</feature>
<evidence type="ECO:0000313" key="3">
    <source>
        <dbReference type="Proteomes" id="UP000324222"/>
    </source>
</evidence>
<gene>
    <name evidence="2" type="ORF">E2C01_054635</name>
</gene>
<protein>
    <submittedName>
        <fullName evidence="2">Uncharacterized protein</fullName>
    </submittedName>
</protein>
<name>A0A5B7GSL1_PORTR</name>
<dbReference type="AlphaFoldDB" id="A0A5B7GSL1"/>
<reference evidence="2 3" key="1">
    <citation type="submission" date="2019-05" db="EMBL/GenBank/DDBJ databases">
        <title>Another draft genome of Portunus trituberculatus and its Hox gene families provides insights of decapod evolution.</title>
        <authorList>
            <person name="Jeong J.-H."/>
            <person name="Song I."/>
            <person name="Kim S."/>
            <person name="Choi T."/>
            <person name="Kim D."/>
            <person name="Ryu S."/>
            <person name="Kim W."/>
        </authorList>
    </citation>
    <scope>NUCLEOTIDE SEQUENCE [LARGE SCALE GENOMIC DNA]</scope>
    <source>
        <tissue evidence="2">Muscle</tissue>
    </source>
</reference>
<keyword evidence="3" id="KW-1185">Reference proteome</keyword>
<comment type="caution">
    <text evidence="2">The sequence shown here is derived from an EMBL/GenBank/DDBJ whole genome shotgun (WGS) entry which is preliminary data.</text>
</comment>
<accession>A0A5B7GSL1</accession>
<dbReference type="Proteomes" id="UP000324222">
    <property type="component" value="Unassembled WGS sequence"/>
</dbReference>